<proteinExistence type="predicted"/>
<organism evidence="1 2">
    <name type="scientific">Alishewanella jeotgali KCTC 22429</name>
    <dbReference type="NCBI Taxonomy" id="1129374"/>
    <lineage>
        <taxon>Bacteria</taxon>
        <taxon>Pseudomonadati</taxon>
        <taxon>Pseudomonadota</taxon>
        <taxon>Gammaproteobacteria</taxon>
        <taxon>Alteromonadales</taxon>
        <taxon>Alteromonadaceae</taxon>
        <taxon>Alishewanella</taxon>
    </lineage>
</organism>
<gene>
    <name evidence="1" type="ORF">AJE_13955</name>
</gene>
<accession>H3ZHD3</accession>
<comment type="caution">
    <text evidence="1">The sequence shown here is derived from an EMBL/GenBank/DDBJ whole genome shotgun (WGS) entry which is preliminary data.</text>
</comment>
<reference evidence="1 2" key="1">
    <citation type="journal article" date="2012" name="J. Bacteriol.">
        <title>Genome Sequence of Extracellular-Protease-Producing Alishewanella jeotgali Isolated from Traditional Korean Fermented Seafood.</title>
        <authorList>
            <person name="Jung J."/>
            <person name="Chun J."/>
            <person name="Park W."/>
        </authorList>
    </citation>
    <scope>NUCLEOTIDE SEQUENCE [LARGE SCALE GENOMIC DNA]</scope>
    <source>
        <strain evidence="1 2">KCTC 22429</strain>
    </source>
</reference>
<evidence type="ECO:0000313" key="2">
    <source>
        <dbReference type="Proteomes" id="UP000012046"/>
    </source>
</evidence>
<dbReference type="Pfam" id="PF11743">
    <property type="entry name" value="DUF3301"/>
    <property type="match status" value="1"/>
</dbReference>
<dbReference type="PATRIC" id="fig|1129374.4.peg.2759"/>
<dbReference type="AlphaFoldDB" id="H3ZHD3"/>
<dbReference type="EMBL" id="AHTH01000048">
    <property type="protein sequence ID" value="EHR39789.1"/>
    <property type="molecule type" value="Genomic_DNA"/>
</dbReference>
<evidence type="ECO:0000313" key="1">
    <source>
        <dbReference type="EMBL" id="EHR39789.1"/>
    </source>
</evidence>
<dbReference type="RefSeq" id="WP_008607383.1">
    <property type="nucleotide sequence ID" value="NZ_AHTH01000048.1"/>
</dbReference>
<dbReference type="STRING" id="1129374.AJE_13955"/>
<dbReference type="InterPro" id="IPR021732">
    <property type="entry name" value="DUF3301"/>
</dbReference>
<keyword evidence="2" id="KW-1185">Reference proteome</keyword>
<protein>
    <recommendedName>
        <fullName evidence="3">DUF3301 domain-containing protein</fullName>
    </recommendedName>
</protein>
<evidence type="ECO:0008006" key="3">
    <source>
        <dbReference type="Google" id="ProtNLM"/>
    </source>
</evidence>
<dbReference type="eggNOG" id="ENOG5033B9T">
    <property type="taxonomic scope" value="Bacteria"/>
</dbReference>
<name>H3ZHD3_9ALTE</name>
<sequence>MTSIILLLIVITIGYGFWLQRKQDERAILLARQLCRQHQLQYLECGRSCYRFRKIGQRQRFVTCYQVDFSADGESRYQAELVLSGLHLAAFNLPPHRIPS</sequence>
<dbReference type="Proteomes" id="UP000012046">
    <property type="component" value="Unassembled WGS sequence"/>
</dbReference>